<proteinExistence type="predicted"/>
<feature type="transmembrane region" description="Helical" evidence="1">
    <location>
        <begin position="56"/>
        <end position="74"/>
    </location>
</feature>
<reference evidence="2 3" key="1">
    <citation type="journal article" date="2004" name="Mol. Plant Microbe Interact.">
        <title>The genome sequence of the Gram-positive sugarcane pathogen Leifsonia xyli subsp. xyli.</title>
        <authorList>
            <person name="Monteiro-Vitorello C.B."/>
            <person name="Camargo L.E.A."/>
            <person name="Van Sluys M.A."/>
            <person name="Kitajima J.P."/>
            <person name="Truffi D."/>
            <person name="do Amaral A.M."/>
            <person name="Harakava R."/>
            <person name="de Oliveira J.C.F."/>
            <person name="Wood D."/>
            <person name="de Oliveira M.C."/>
            <person name="Miyaki C.Y."/>
            <person name="Takita M.A."/>
            <person name="da Silva A.C.R."/>
            <person name="Furlan L.R."/>
            <person name="Carraro D.M."/>
            <person name="Camarotte G."/>
            <person name="Almeida N.F. Jr."/>
            <person name="Carrer H."/>
            <person name="Coutinho L.L."/>
            <person name="El-Dorry H.A."/>
            <person name="Ferro M.I.T."/>
            <person name="Gagliardi P.R."/>
            <person name="Giglioti E."/>
            <person name="Goldman M.H.S."/>
            <person name="Goldman G.H."/>
            <person name="Kimura E.T."/>
            <person name="Ferro E.S."/>
            <person name="Kuramae E.E."/>
            <person name="Lemos E.G.M."/>
            <person name="Lemos M.V.F."/>
            <person name="Mauro S.M.Z."/>
            <person name="Machado M.A."/>
            <person name="Marino C.L."/>
            <person name="Menck C.F."/>
            <person name="Nunes L.R."/>
            <person name="Oliveira R.C."/>
            <person name="Pereira G.G."/>
            <person name="Siqueira W."/>
            <person name="de Souza A.A."/>
            <person name="Tsai S.M."/>
            <person name="Zanca A.S."/>
            <person name="Simpson A.J.G."/>
            <person name="Brumbley S.M."/>
            <person name="Setubal J.C."/>
        </authorList>
    </citation>
    <scope>NUCLEOTIDE SEQUENCE [LARGE SCALE GENOMIC DNA]</scope>
    <source>
        <strain evidence="2 3">CTCB07</strain>
    </source>
</reference>
<organism evidence="2 3">
    <name type="scientific">Leifsonia xyli subsp. xyli (strain CTCB07)</name>
    <dbReference type="NCBI Taxonomy" id="281090"/>
    <lineage>
        <taxon>Bacteria</taxon>
        <taxon>Bacillati</taxon>
        <taxon>Actinomycetota</taxon>
        <taxon>Actinomycetes</taxon>
        <taxon>Micrococcales</taxon>
        <taxon>Microbacteriaceae</taxon>
        <taxon>Leifsonia</taxon>
    </lineage>
</organism>
<dbReference type="HOGENOM" id="CLU_2330300_0_0_11"/>
<keyword evidence="3" id="KW-1185">Reference proteome</keyword>
<evidence type="ECO:0008006" key="4">
    <source>
        <dbReference type="Google" id="ProtNLM"/>
    </source>
</evidence>
<evidence type="ECO:0000256" key="1">
    <source>
        <dbReference type="SAM" id="Phobius"/>
    </source>
</evidence>
<protein>
    <recommendedName>
        <fullName evidence="4">Sulfate permease</fullName>
    </recommendedName>
</protein>
<dbReference type="KEGG" id="lxx:Lxx13550"/>
<feature type="transmembrane region" description="Helical" evidence="1">
    <location>
        <begin position="28"/>
        <end position="50"/>
    </location>
</feature>
<dbReference type="AlphaFoldDB" id="Q6AEL2"/>
<name>Q6AEL2_LEIXX</name>
<dbReference type="EMBL" id="AE016822">
    <property type="protein sequence ID" value="AAT89184.1"/>
    <property type="molecule type" value="Genomic_DNA"/>
</dbReference>
<evidence type="ECO:0000313" key="2">
    <source>
        <dbReference type="EMBL" id="AAT89184.1"/>
    </source>
</evidence>
<accession>Q6AEL2</accession>
<keyword evidence="1" id="KW-0812">Transmembrane</keyword>
<dbReference type="Proteomes" id="UP000001306">
    <property type="component" value="Chromosome"/>
</dbReference>
<evidence type="ECO:0000313" key="3">
    <source>
        <dbReference type="Proteomes" id="UP000001306"/>
    </source>
</evidence>
<sequence length="98" mass="11178">MRPAYRDREKMPTNILLDKIRTRRGLKWAVPAMLLGGIHIFAAAMCATLIEHGWSKALYLLFLLLIWNGLKFLIMGPIRTHREAHSVGPSPEARHLHA</sequence>
<keyword evidence="1" id="KW-1133">Transmembrane helix</keyword>
<keyword evidence="1" id="KW-0472">Membrane</keyword>
<dbReference type="eggNOG" id="ENOG50335V2">
    <property type="taxonomic scope" value="Bacteria"/>
</dbReference>
<gene>
    <name evidence="2" type="ordered locus">Lxx13550</name>
</gene>